<evidence type="ECO:0000313" key="2">
    <source>
        <dbReference type="Proteomes" id="UP000805193"/>
    </source>
</evidence>
<sequence>MHVGEDAPRPRLILCAASARMLPPRSIQRCRLSMDAGSKATATLTQIIQPGATQRRTREASGYKKPPNLPTSFSPTTWTTLPDLVSNQGTGILLQTLVGQIPALKPLTGMHLGKLSRILKTTCPSYGASPVQQTQPPGSTKSRQKIQRRTNMEELHQAYLWNGKLHSDLIRVRGKTAQAKRYAKRLSRSRWFEHCASFDERTGLKKLWYTQGALWGKTKTPNIKRNIQLAAKLTAEQLEEEAANYFFPQLGLDTSGNLYAPKEAGNSGPDAPFSMQELFLALDSVNERSAPGKDGITWRMLRNLVEPEKKKLLAELNHVWETESEDSPYFDVAKTGFRPGLCTQDSLYLLRNLLGKKPHGMNIVPGILVAVDLQRPSTPNKAITRKRLRSYLLVAFLTSGRKSVLTLAGKPIHRPEERWIRILGVPFHEEGGAREWLSQLQASWKQHLHLIRRIATRFGGAAIIDTRNAGHLRRRLSSVAGQLLLTSPTPSTSPFSTEAARPNPQSVPPWEDFMCTAVCEENLEEMGDNAALANEFELPFSDLTPTEREML</sequence>
<dbReference type="Proteomes" id="UP000805193">
    <property type="component" value="Unassembled WGS sequence"/>
</dbReference>
<protein>
    <submittedName>
        <fullName evidence="1">Uncharacterized protein</fullName>
    </submittedName>
</protein>
<comment type="caution">
    <text evidence="1">The sequence shown here is derived from an EMBL/GenBank/DDBJ whole genome shotgun (WGS) entry which is preliminary data.</text>
</comment>
<proteinExistence type="predicted"/>
<organism evidence="1 2">
    <name type="scientific">Ixodes persulcatus</name>
    <name type="common">Taiga tick</name>
    <dbReference type="NCBI Taxonomy" id="34615"/>
    <lineage>
        <taxon>Eukaryota</taxon>
        <taxon>Metazoa</taxon>
        <taxon>Ecdysozoa</taxon>
        <taxon>Arthropoda</taxon>
        <taxon>Chelicerata</taxon>
        <taxon>Arachnida</taxon>
        <taxon>Acari</taxon>
        <taxon>Parasitiformes</taxon>
        <taxon>Ixodida</taxon>
        <taxon>Ixodoidea</taxon>
        <taxon>Ixodidae</taxon>
        <taxon>Ixodinae</taxon>
        <taxon>Ixodes</taxon>
    </lineage>
</organism>
<name>A0AC60P6R9_IXOPE</name>
<dbReference type="EMBL" id="JABSTQ010011103">
    <property type="protein sequence ID" value="KAG0415147.1"/>
    <property type="molecule type" value="Genomic_DNA"/>
</dbReference>
<reference evidence="1 2" key="1">
    <citation type="journal article" date="2020" name="Cell">
        <title>Large-Scale Comparative Analyses of Tick Genomes Elucidate Their Genetic Diversity and Vector Capacities.</title>
        <authorList>
            <consortium name="Tick Genome and Microbiome Consortium (TIGMIC)"/>
            <person name="Jia N."/>
            <person name="Wang J."/>
            <person name="Shi W."/>
            <person name="Du L."/>
            <person name="Sun Y."/>
            <person name="Zhan W."/>
            <person name="Jiang J.F."/>
            <person name="Wang Q."/>
            <person name="Zhang B."/>
            <person name="Ji P."/>
            <person name="Bell-Sakyi L."/>
            <person name="Cui X.M."/>
            <person name="Yuan T.T."/>
            <person name="Jiang B.G."/>
            <person name="Yang W.F."/>
            <person name="Lam T.T."/>
            <person name="Chang Q.C."/>
            <person name="Ding S.J."/>
            <person name="Wang X.J."/>
            <person name="Zhu J.G."/>
            <person name="Ruan X.D."/>
            <person name="Zhao L."/>
            <person name="Wei J.T."/>
            <person name="Ye R.Z."/>
            <person name="Que T.C."/>
            <person name="Du C.H."/>
            <person name="Zhou Y.H."/>
            <person name="Cheng J.X."/>
            <person name="Dai P.F."/>
            <person name="Guo W.B."/>
            <person name="Han X.H."/>
            <person name="Huang E.J."/>
            <person name="Li L.F."/>
            <person name="Wei W."/>
            <person name="Gao Y.C."/>
            <person name="Liu J.Z."/>
            <person name="Shao H.Z."/>
            <person name="Wang X."/>
            <person name="Wang C.C."/>
            <person name="Yang T.C."/>
            <person name="Huo Q.B."/>
            <person name="Li W."/>
            <person name="Chen H.Y."/>
            <person name="Chen S.E."/>
            <person name="Zhou L.G."/>
            <person name="Ni X.B."/>
            <person name="Tian J.H."/>
            <person name="Sheng Y."/>
            <person name="Liu T."/>
            <person name="Pan Y.S."/>
            <person name="Xia L.Y."/>
            <person name="Li J."/>
            <person name="Zhao F."/>
            <person name="Cao W.C."/>
        </authorList>
    </citation>
    <scope>NUCLEOTIDE SEQUENCE [LARGE SCALE GENOMIC DNA]</scope>
    <source>
        <strain evidence="1">Iper-2018</strain>
    </source>
</reference>
<accession>A0AC60P6R9</accession>
<evidence type="ECO:0000313" key="1">
    <source>
        <dbReference type="EMBL" id="KAG0415147.1"/>
    </source>
</evidence>
<gene>
    <name evidence="1" type="ORF">HPB47_007682</name>
</gene>
<keyword evidence="2" id="KW-1185">Reference proteome</keyword>